<dbReference type="PANTHER" id="PTHR11070:SF2">
    <property type="entry name" value="ATP-DEPENDENT DNA HELICASE SRS2"/>
    <property type="match status" value="1"/>
</dbReference>
<dbReference type="Pfam" id="PF13361">
    <property type="entry name" value="UvrD_C"/>
    <property type="match status" value="1"/>
</dbReference>
<evidence type="ECO:0000313" key="14">
    <source>
        <dbReference type="EMBL" id="MFC0475210.1"/>
    </source>
</evidence>
<evidence type="ECO:0000256" key="8">
    <source>
        <dbReference type="ARBA" id="ARBA00034617"/>
    </source>
</evidence>
<evidence type="ECO:0000256" key="11">
    <source>
        <dbReference type="PROSITE-ProRule" id="PRU00560"/>
    </source>
</evidence>
<feature type="domain" description="UvrD-like helicase ATP-binding" evidence="12">
    <location>
        <begin position="139"/>
        <end position="418"/>
    </location>
</feature>
<evidence type="ECO:0000256" key="1">
    <source>
        <dbReference type="ARBA" id="ARBA00009922"/>
    </source>
</evidence>
<dbReference type="PROSITE" id="PS51198">
    <property type="entry name" value="UVRD_HELICASE_ATP_BIND"/>
    <property type="match status" value="1"/>
</dbReference>
<evidence type="ECO:0000256" key="6">
    <source>
        <dbReference type="ARBA" id="ARBA00023125"/>
    </source>
</evidence>
<evidence type="ECO:0000313" key="15">
    <source>
        <dbReference type="Proteomes" id="UP001589738"/>
    </source>
</evidence>
<keyword evidence="2 11" id="KW-0547">Nucleotide-binding</keyword>
<evidence type="ECO:0000256" key="5">
    <source>
        <dbReference type="ARBA" id="ARBA00022840"/>
    </source>
</evidence>
<gene>
    <name evidence="14" type="ORF">ACFFHF_08045</name>
</gene>
<dbReference type="CDD" id="cd18807">
    <property type="entry name" value="SF1_C_UvrD"/>
    <property type="match status" value="1"/>
</dbReference>
<dbReference type="InterPro" id="IPR000212">
    <property type="entry name" value="DNA_helicase_UvrD/REP"/>
</dbReference>
<dbReference type="Gene3D" id="1.10.10.160">
    <property type="match status" value="1"/>
</dbReference>
<dbReference type="InterPro" id="IPR014016">
    <property type="entry name" value="UvrD-like_ATP-bd"/>
</dbReference>
<proteinExistence type="inferred from homology"/>
<keyword evidence="15" id="KW-1185">Reference proteome</keyword>
<keyword evidence="5 11" id="KW-0067">ATP-binding</keyword>
<name>A0ABV6KQM9_9BACI</name>
<dbReference type="RefSeq" id="WP_377057850.1">
    <property type="nucleotide sequence ID" value="NZ_JBHLUU010000022.1"/>
</dbReference>
<comment type="catalytic activity">
    <reaction evidence="8">
        <text>Couples ATP hydrolysis with the unwinding of duplex DNA by translocating in the 3'-5' direction.</text>
        <dbReference type="EC" id="5.6.2.4"/>
    </reaction>
</comment>
<dbReference type="Gene3D" id="1.10.486.10">
    <property type="entry name" value="PCRA, domain 4"/>
    <property type="match status" value="1"/>
</dbReference>
<protein>
    <recommendedName>
        <fullName evidence="9">DNA 3'-5' helicase</fullName>
        <ecNumber evidence="9">5.6.2.4</ecNumber>
    </recommendedName>
</protein>
<sequence length="762" mass="88451">MKIAMKNNETVNLNIMDRENYQFVYDEAKKGKLHCPTCKEQVRLYLGIQEEPYFYHMLQKQSECKGLDIESAEMSIEPIEYVERNGFRIPVTRMIVSPSKQYTFQPSIHVKASPSFQPTVRQESNITSHYIKRLFNSGFQLDDQQIKAVTTVNGSVLVVAGAGSGKTRVLTTRAAYMLHELKIDPKSIMLVTFTAKAATEMKERLNQYPLLSPTDINRLLTGTFHSIFYRILAYHEPERWHPSKLIKKDWQKDQILKEGGKTISLDEKEFAYDLALQQIGYWKNTFLLPQDIQTASRWEEQVLHLYKHYEQEKEKKNLFDFDDMLIGCYKYLTDHQDVLEMYQNRFQYFLIDEFQDINKVQYELIKLLSRKTANLFAVGDDDQSIYAFRGSDPNYLLSFEKDFPNSKMIILNENYRSSHEIISTANRIIEKNTTRRKKTMQAQYQHSVSPLLFYPFDEEEEATMIVQDINEKLQNGYAPNDIAILYRTNTGSRAVFERLATTSFPFRIDLDSENFYERYLVKSMLSFLRLIINEDDQQAISQILPVLFIRQAVMSDLKANSILNDCSMLECLSNITTGHAFQERKLKKLLPSIRSLKGSKPLDCIEFIEKEVGFGDYLKKRGSEGNSLEKGSDDIRDLKVAAKNFQTIIDFLDHTKHMSAMNKEIKQLSKQLEQAITLSTIHRAKGLEYRVVYILDVVDGGIPHDYALDSLRNGESAPIEEERRLLYVAITRAKEECYIAIPHKRRGKNAKTSRFLAPILPK</sequence>
<keyword evidence="3 11" id="KW-0378">Hydrolase</keyword>
<dbReference type="InterPro" id="IPR013986">
    <property type="entry name" value="DExx_box_DNA_helicase_dom_sf"/>
</dbReference>
<keyword evidence="4 11" id="KW-0347">Helicase</keyword>
<evidence type="ECO:0000256" key="3">
    <source>
        <dbReference type="ARBA" id="ARBA00022801"/>
    </source>
</evidence>
<dbReference type="PROSITE" id="PS51217">
    <property type="entry name" value="UVRD_HELICASE_CTER"/>
    <property type="match status" value="1"/>
</dbReference>
<dbReference type="SUPFAM" id="SSF52540">
    <property type="entry name" value="P-loop containing nucleoside triphosphate hydrolases"/>
    <property type="match status" value="1"/>
</dbReference>
<accession>A0ABV6KQM9</accession>
<evidence type="ECO:0000256" key="9">
    <source>
        <dbReference type="ARBA" id="ARBA00034808"/>
    </source>
</evidence>
<dbReference type="EC" id="5.6.2.4" evidence="9"/>
<dbReference type="Gene3D" id="3.40.50.300">
    <property type="entry name" value="P-loop containing nucleotide triphosphate hydrolases"/>
    <property type="match status" value="2"/>
</dbReference>
<evidence type="ECO:0000256" key="7">
    <source>
        <dbReference type="ARBA" id="ARBA00023235"/>
    </source>
</evidence>
<dbReference type="InterPro" id="IPR027417">
    <property type="entry name" value="P-loop_NTPase"/>
</dbReference>
<feature type="domain" description="UvrD-like helicase C-terminal" evidence="13">
    <location>
        <begin position="419"/>
        <end position="686"/>
    </location>
</feature>
<evidence type="ECO:0000256" key="4">
    <source>
        <dbReference type="ARBA" id="ARBA00022806"/>
    </source>
</evidence>
<evidence type="ECO:0000256" key="10">
    <source>
        <dbReference type="ARBA" id="ARBA00048988"/>
    </source>
</evidence>
<keyword evidence="7" id="KW-0413">Isomerase</keyword>
<reference evidence="14 15" key="1">
    <citation type="submission" date="2024-09" db="EMBL/GenBank/DDBJ databases">
        <authorList>
            <person name="Sun Q."/>
            <person name="Mori K."/>
        </authorList>
    </citation>
    <scope>NUCLEOTIDE SEQUENCE [LARGE SCALE GENOMIC DNA]</scope>
    <source>
        <strain evidence="14 15">CGMCC 1.9126</strain>
    </source>
</reference>
<comment type="catalytic activity">
    <reaction evidence="10">
        <text>ATP + H2O = ADP + phosphate + H(+)</text>
        <dbReference type="Rhea" id="RHEA:13065"/>
        <dbReference type="ChEBI" id="CHEBI:15377"/>
        <dbReference type="ChEBI" id="CHEBI:15378"/>
        <dbReference type="ChEBI" id="CHEBI:30616"/>
        <dbReference type="ChEBI" id="CHEBI:43474"/>
        <dbReference type="ChEBI" id="CHEBI:456216"/>
        <dbReference type="EC" id="5.6.2.4"/>
    </reaction>
</comment>
<evidence type="ECO:0000256" key="2">
    <source>
        <dbReference type="ARBA" id="ARBA00022741"/>
    </source>
</evidence>
<organism evidence="14 15">
    <name type="scientific">Robertmurraya beringensis</name>
    <dbReference type="NCBI Taxonomy" id="641660"/>
    <lineage>
        <taxon>Bacteria</taxon>
        <taxon>Bacillati</taxon>
        <taxon>Bacillota</taxon>
        <taxon>Bacilli</taxon>
        <taxon>Bacillales</taxon>
        <taxon>Bacillaceae</taxon>
        <taxon>Robertmurraya</taxon>
    </lineage>
</organism>
<dbReference type="PANTHER" id="PTHR11070">
    <property type="entry name" value="UVRD / RECB / PCRA DNA HELICASE FAMILY MEMBER"/>
    <property type="match status" value="1"/>
</dbReference>
<dbReference type="InterPro" id="IPR014017">
    <property type="entry name" value="DNA_helicase_UvrD-like_C"/>
</dbReference>
<keyword evidence="6" id="KW-0238">DNA-binding</keyword>
<dbReference type="Proteomes" id="UP001589738">
    <property type="component" value="Unassembled WGS sequence"/>
</dbReference>
<feature type="binding site" evidence="11">
    <location>
        <begin position="160"/>
        <end position="167"/>
    </location>
    <ligand>
        <name>ATP</name>
        <dbReference type="ChEBI" id="CHEBI:30616"/>
    </ligand>
</feature>
<comment type="similarity">
    <text evidence="1">Belongs to the helicase family. UvrD subfamily.</text>
</comment>
<comment type="caution">
    <text evidence="14">The sequence shown here is derived from an EMBL/GenBank/DDBJ whole genome shotgun (WGS) entry which is preliminary data.</text>
</comment>
<dbReference type="Pfam" id="PF00580">
    <property type="entry name" value="UvrD-helicase"/>
    <property type="match status" value="1"/>
</dbReference>
<evidence type="ECO:0000259" key="13">
    <source>
        <dbReference type="PROSITE" id="PS51217"/>
    </source>
</evidence>
<dbReference type="EMBL" id="JBHLUU010000022">
    <property type="protein sequence ID" value="MFC0475210.1"/>
    <property type="molecule type" value="Genomic_DNA"/>
</dbReference>
<evidence type="ECO:0000259" key="12">
    <source>
        <dbReference type="PROSITE" id="PS51198"/>
    </source>
</evidence>
<dbReference type="CDD" id="cd17932">
    <property type="entry name" value="DEXQc_UvrD"/>
    <property type="match status" value="1"/>
</dbReference>